<sequence length="985" mass="109656">NTEATYDQLAHQVAVLRKENCHLRRELEDNSHQLSKLETETFGMKEVLKQLQSKLEQEAGTLASSGRSDILHQLRGLNLPQGVPPGPNQSTHDGRFIKERSGILMTHGLVDVASPKAAVLSGLDEPLDDHHLEQLYMERFRNLPAGRSWKREERERCWFFSQIQPLQNNREPLKGGNFSLQMDLIRQQLEFEAQQVQSVMEERFGTNDEMIQRTQMRAARLEQLEKELQEARGSQLLGSEKPPSDETETYTSVTTEEAAEDKGNKVLKAEFFTSSLLPSDSSQINHKNSESNTPELLLQKLHQVEMVLWLLSILTNRDKDEMSRTLLALSSSPDSCVAMRKSGCVPLLVQVLHDGTSSSGRPEQSASGATGTGCSREARSRASATLHNIIFAQQDEGQARREKRVLHLLEQIRTHCDTGRDWIEEHTLTSTGSRSFDVPEAMDPQICQAVCAIMKLSFEEEYRHALKELEGGLHVIAELIHLDQETHGTQNDPINMALRRYAGMAMTNLTYGDVVNKATLCSKRSCLQALVAQLASDSEELHQVVSSILRNLSWRADVNSKRVLRDIGCVSALMTCALQATKESTLKSILSALWNLSAHSIDNKVAICSVDGALSFLVSTLTYRCQTNSLAIIESGGGILRNVSSLVATREDYRQILRDHNCLQTLLQHLRSHSLTIVSNACGTLWNLSARSSKDQELLWELGAVSMLRNLIHSKHKMIAMGSAAALRNLLSNRPLKYKDTAVVSPGSCMPSLYMRKQKALEAELDAKHLAETFDIMEKQNPKHLTLNKPLRHIESLAKDYASDSGCFDDDEAPSVPGNLDSGSFSMLSMFLTNSNLSQTQQRKRDSEAERDEDSSAVVEKKHPADAVSAAAEKLAQKITNTVAKIDRLVDDITMHTSSEDSFSLCSEDHLADWPYRLHEVTEQAKSSSLLSHLSDTSSVLHRERLSRAHALLRLKTAHSSLSTDSLNSGSTSDGYCGSREQLQP</sequence>
<feature type="compositionally biased region" description="Polar residues" evidence="6">
    <location>
        <begin position="355"/>
        <end position="373"/>
    </location>
</feature>
<dbReference type="GO" id="GO:0120025">
    <property type="term" value="C:plasma membrane bounded cell projection"/>
    <property type="evidence" value="ECO:0007669"/>
    <property type="project" value="UniProtKB-ARBA"/>
</dbReference>
<dbReference type="GO" id="GO:0045295">
    <property type="term" value="F:gamma-catenin binding"/>
    <property type="evidence" value="ECO:0007669"/>
    <property type="project" value="TreeGrafter"/>
</dbReference>
<dbReference type="Pfam" id="PF00514">
    <property type="entry name" value="Arm"/>
    <property type="match status" value="2"/>
</dbReference>
<dbReference type="GO" id="GO:0090090">
    <property type="term" value="P:negative regulation of canonical Wnt signaling pathway"/>
    <property type="evidence" value="ECO:0007669"/>
    <property type="project" value="TreeGrafter"/>
</dbReference>
<dbReference type="InterPro" id="IPR036149">
    <property type="entry name" value="APC_N_sf"/>
</dbReference>
<dbReference type="InterPro" id="IPR026818">
    <property type="entry name" value="Apc_fam"/>
</dbReference>
<dbReference type="SUPFAM" id="SSF58050">
    <property type="entry name" value="N-terminal coiled coil domain from apc"/>
    <property type="match status" value="1"/>
</dbReference>
<dbReference type="FunFam" id="1.25.10.10:FF:000035">
    <property type="entry name" value="adenomatous polyposis coli protein 2"/>
    <property type="match status" value="1"/>
</dbReference>
<dbReference type="Gene3D" id="1.10.287.450">
    <property type="entry name" value="Helix hairpin bin"/>
    <property type="match status" value="1"/>
</dbReference>
<dbReference type="GO" id="GO:0008017">
    <property type="term" value="F:microtubule binding"/>
    <property type="evidence" value="ECO:0007669"/>
    <property type="project" value="TreeGrafter"/>
</dbReference>
<feature type="region of interest" description="Disordered" evidence="6">
    <location>
        <begin position="836"/>
        <end position="866"/>
    </location>
</feature>
<dbReference type="InterPro" id="IPR041257">
    <property type="entry name" value="APC_rep"/>
</dbReference>
<dbReference type="SUPFAM" id="SSF82931">
    <property type="entry name" value="Tumor suppressor gene product Apc"/>
    <property type="match status" value="1"/>
</dbReference>
<dbReference type="InterPro" id="IPR016024">
    <property type="entry name" value="ARM-type_fold"/>
</dbReference>
<reference evidence="9" key="1">
    <citation type="journal article" date="2004" name="Nature">
        <title>Genome duplication in the teleost fish Tetraodon nigroviridis reveals the early vertebrate proto-karyotype.</title>
        <authorList>
            <person name="Jaillon O."/>
            <person name="Aury J.-M."/>
            <person name="Brunet F."/>
            <person name="Petit J.-L."/>
            <person name="Stange-Thomann N."/>
            <person name="Mauceli E."/>
            <person name="Bouneau L."/>
            <person name="Fischer C."/>
            <person name="Ozouf-Costaz C."/>
            <person name="Bernot A."/>
            <person name="Nicaud S."/>
            <person name="Jaffe D."/>
            <person name="Fisher S."/>
            <person name="Lutfalla G."/>
            <person name="Dossat C."/>
            <person name="Segurens B."/>
            <person name="Dasilva C."/>
            <person name="Salanoubat M."/>
            <person name="Levy M."/>
            <person name="Boudet N."/>
            <person name="Castellano S."/>
            <person name="Anthouard V."/>
            <person name="Jubin C."/>
            <person name="Castelli V."/>
            <person name="Katinka M."/>
            <person name="Vacherie B."/>
            <person name="Biemont C."/>
            <person name="Skalli Z."/>
            <person name="Cattolico L."/>
            <person name="Poulain J."/>
            <person name="De Berardinis V."/>
            <person name="Cruaud C."/>
            <person name="Duprat S."/>
            <person name="Brottier P."/>
            <person name="Coutanceau J.-P."/>
            <person name="Gouzy J."/>
            <person name="Parra G."/>
            <person name="Lardier G."/>
            <person name="Chapple C."/>
            <person name="McKernan K.J."/>
            <person name="McEwan P."/>
            <person name="Bosak S."/>
            <person name="Kellis M."/>
            <person name="Volff J.-N."/>
            <person name="Guigo R."/>
            <person name="Zody M.C."/>
            <person name="Mesirov J."/>
            <person name="Lindblad-Toh K."/>
            <person name="Birren B."/>
            <person name="Nusbaum C."/>
            <person name="Kahn D."/>
            <person name="Robinson-Rechavi M."/>
            <person name="Laudet V."/>
            <person name="Schachter V."/>
            <person name="Quetier F."/>
            <person name="Saurin W."/>
            <person name="Scarpelli C."/>
            <person name="Wincker P."/>
            <person name="Lander E.S."/>
            <person name="Weissenbach J."/>
            <person name="Roest Crollius H."/>
        </authorList>
    </citation>
    <scope>NUCLEOTIDE SEQUENCE [LARGE SCALE GENOMIC DNA]</scope>
</reference>
<protein>
    <submittedName>
        <fullName evidence="8">APC regulator of WNT signaling pathway 2</fullName>
    </submittedName>
</protein>
<dbReference type="SMART" id="SM00185">
    <property type="entry name" value="ARM"/>
    <property type="match status" value="7"/>
</dbReference>
<comment type="similarity">
    <text evidence="1">Belongs to the adenomatous polyposis coli (APC) family.</text>
</comment>
<feature type="region of interest" description="Disordered" evidence="6">
    <location>
        <begin position="960"/>
        <end position="985"/>
    </location>
</feature>
<dbReference type="InterPro" id="IPR026831">
    <property type="entry name" value="APC_dom"/>
</dbReference>
<dbReference type="GO" id="GO:0001708">
    <property type="term" value="P:cell fate specification"/>
    <property type="evidence" value="ECO:0007669"/>
    <property type="project" value="TreeGrafter"/>
</dbReference>
<feature type="region of interest" description="Disordered" evidence="6">
    <location>
        <begin position="355"/>
        <end position="377"/>
    </location>
</feature>
<dbReference type="Gene3D" id="1.25.10.10">
    <property type="entry name" value="Leucine-rich Repeat Variant"/>
    <property type="match status" value="1"/>
</dbReference>
<dbReference type="PANTHER" id="PTHR12607">
    <property type="entry name" value="ADENOMATOUS POLYPOSIS COLI PROTEIN FAMILY"/>
    <property type="match status" value="1"/>
</dbReference>
<evidence type="ECO:0000256" key="4">
    <source>
        <dbReference type="ARBA" id="ARBA00023054"/>
    </source>
</evidence>
<feature type="compositionally biased region" description="Low complexity" evidence="6">
    <location>
        <begin position="960"/>
        <end position="975"/>
    </location>
</feature>
<evidence type="ECO:0000313" key="9">
    <source>
        <dbReference type="Proteomes" id="UP000007303"/>
    </source>
</evidence>
<dbReference type="InterPro" id="IPR011989">
    <property type="entry name" value="ARM-like"/>
</dbReference>
<dbReference type="GO" id="GO:0007026">
    <property type="term" value="P:negative regulation of microtubule depolymerization"/>
    <property type="evidence" value="ECO:0007669"/>
    <property type="project" value="TreeGrafter"/>
</dbReference>
<dbReference type="SUPFAM" id="SSF48371">
    <property type="entry name" value="ARM repeat"/>
    <property type="match status" value="1"/>
</dbReference>
<organism evidence="8 9">
    <name type="scientific">Tetraodon nigroviridis</name>
    <name type="common">Spotted green pufferfish</name>
    <name type="synonym">Chelonodon nigroviridis</name>
    <dbReference type="NCBI Taxonomy" id="99883"/>
    <lineage>
        <taxon>Eukaryota</taxon>
        <taxon>Metazoa</taxon>
        <taxon>Chordata</taxon>
        <taxon>Craniata</taxon>
        <taxon>Vertebrata</taxon>
        <taxon>Euteleostomi</taxon>
        <taxon>Actinopterygii</taxon>
        <taxon>Neopterygii</taxon>
        <taxon>Teleostei</taxon>
        <taxon>Neoteleostei</taxon>
        <taxon>Acanthomorphata</taxon>
        <taxon>Eupercaria</taxon>
        <taxon>Tetraodontiformes</taxon>
        <taxon>Tetradontoidea</taxon>
        <taxon>Tetraodontidae</taxon>
        <taxon>Tetraodon</taxon>
    </lineage>
</organism>
<reference evidence="8" key="2">
    <citation type="submission" date="2025-08" db="UniProtKB">
        <authorList>
            <consortium name="Ensembl"/>
        </authorList>
    </citation>
    <scope>IDENTIFICATION</scope>
</reference>
<evidence type="ECO:0000259" key="7">
    <source>
        <dbReference type="Pfam" id="PF16689"/>
    </source>
</evidence>
<dbReference type="PROSITE" id="PS50176">
    <property type="entry name" value="ARM_REPEAT"/>
    <property type="match status" value="1"/>
</dbReference>
<feature type="region of interest" description="Disordered" evidence="6">
    <location>
        <begin position="232"/>
        <end position="260"/>
    </location>
</feature>
<dbReference type="InterPro" id="IPR032038">
    <property type="entry name" value="APC_N"/>
</dbReference>
<evidence type="ECO:0000256" key="6">
    <source>
        <dbReference type="SAM" id="MobiDB-lite"/>
    </source>
</evidence>
<dbReference type="GO" id="GO:0030877">
    <property type="term" value="C:beta-catenin destruction complex"/>
    <property type="evidence" value="ECO:0007669"/>
    <property type="project" value="TreeGrafter"/>
</dbReference>
<feature type="repeat" description="ARM" evidence="5">
    <location>
        <begin position="661"/>
        <end position="703"/>
    </location>
</feature>
<dbReference type="Ensembl" id="ENSTNIT00000007543.1">
    <property type="protein sequence ID" value="ENSTNIP00000007385.1"/>
    <property type="gene ID" value="ENSTNIG00000004732.1"/>
</dbReference>
<evidence type="ECO:0000256" key="1">
    <source>
        <dbReference type="ARBA" id="ARBA00009051"/>
    </source>
</evidence>
<evidence type="ECO:0000256" key="3">
    <source>
        <dbReference type="ARBA" id="ARBA00022737"/>
    </source>
</evidence>
<dbReference type="Pfam" id="PF11414">
    <property type="entry name" value="Suppressor_APC"/>
    <property type="match status" value="1"/>
</dbReference>
<keyword evidence="9" id="KW-1185">Reference proteome</keyword>
<keyword evidence="2" id="KW-0879">Wnt signaling pathway</keyword>
<evidence type="ECO:0000313" key="8">
    <source>
        <dbReference type="Ensembl" id="ENSTNIP00000007385.1"/>
    </source>
</evidence>
<dbReference type="Pfam" id="PF18797">
    <property type="entry name" value="APC_rep"/>
    <property type="match status" value="1"/>
</dbReference>
<dbReference type="InterPro" id="IPR000225">
    <property type="entry name" value="Armadillo"/>
</dbReference>
<name>H3CGK7_TETNG</name>
<dbReference type="GO" id="GO:0005881">
    <property type="term" value="C:cytoplasmic microtubule"/>
    <property type="evidence" value="ECO:0007669"/>
    <property type="project" value="TreeGrafter"/>
</dbReference>
<evidence type="ECO:0000256" key="5">
    <source>
        <dbReference type="PROSITE-ProRule" id="PRU00259"/>
    </source>
</evidence>
<dbReference type="GO" id="GO:0016055">
    <property type="term" value="P:Wnt signaling pathway"/>
    <property type="evidence" value="ECO:0007669"/>
    <property type="project" value="UniProtKB-KW"/>
</dbReference>
<keyword evidence="4" id="KW-0175">Coiled coil</keyword>
<dbReference type="GO" id="GO:0008013">
    <property type="term" value="F:beta-catenin binding"/>
    <property type="evidence" value="ECO:0007669"/>
    <property type="project" value="InterPro"/>
</dbReference>
<dbReference type="Pfam" id="PF16629">
    <property type="entry name" value="Arm_APC_u3"/>
    <property type="match status" value="1"/>
</dbReference>
<dbReference type="Pfam" id="PF16689">
    <property type="entry name" value="APC_N_CC"/>
    <property type="match status" value="1"/>
</dbReference>
<reference evidence="8" key="3">
    <citation type="submission" date="2025-09" db="UniProtKB">
        <authorList>
            <consortium name="Ensembl"/>
        </authorList>
    </citation>
    <scope>IDENTIFICATION</scope>
</reference>
<dbReference type="GO" id="GO:0016477">
    <property type="term" value="P:cell migration"/>
    <property type="evidence" value="ECO:0007669"/>
    <property type="project" value="TreeGrafter"/>
</dbReference>
<dbReference type="Proteomes" id="UP000007303">
    <property type="component" value="Unassembled WGS sequence"/>
</dbReference>
<keyword evidence="3" id="KW-0677">Repeat</keyword>
<dbReference type="Gene3D" id="1.20.5.10">
    <property type="match status" value="1"/>
</dbReference>
<evidence type="ECO:0000256" key="2">
    <source>
        <dbReference type="ARBA" id="ARBA00022687"/>
    </source>
</evidence>
<accession>H3CGK7</accession>
<dbReference type="GeneTree" id="ENSGT00530000063749"/>
<dbReference type="AlphaFoldDB" id="H3CGK7"/>
<dbReference type="GO" id="GO:0007389">
    <property type="term" value="P:pattern specification process"/>
    <property type="evidence" value="ECO:0007669"/>
    <property type="project" value="TreeGrafter"/>
</dbReference>
<dbReference type="PANTHER" id="PTHR12607:SF3">
    <property type="entry name" value="ADENOMATOUS POLYPOSIS COLI PROTEIN 2"/>
    <property type="match status" value="1"/>
</dbReference>
<proteinExistence type="inferred from homology"/>
<dbReference type="GO" id="GO:0007399">
    <property type="term" value="P:nervous system development"/>
    <property type="evidence" value="ECO:0007669"/>
    <property type="project" value="TreeGrafter"/>
</dbReference>
<dbReference type="GO" id="GO:0016342">
    <property type="term" value="C:catenin complex"/>
    <property type="evidence" value="ECO:0007669"/>
    <property type="project" value="TreeGrafter"/>
</dbReference>
<feature type="domain" description="Adenomatous polyposis coli N-terminal dimerisation" evidence="7">
    <location>
        <begin position="4"/>
        <end position="55"/>
    </location>
</feature>